<protein>
    <recommendedName>
        <fullName evidence="3">TonB-dependent receptor-like beta-barrel domain-containing protein</fullName>
    </recommendedName>
</protein>
<comment type="caution">
    <text evidence="1">The sequence shown here is derived from an EMBL/GenBank/DDBJ whole genome shotgun (WGS) entry which is preliminary data.</text>
</comment>
<name>A0A7V8SWV7_9BACT</name>
<organism evidence="1 2">
    <name type="scientific">Candidatus Acidiferrum panamense</name>
    <dbReference type="NCBI Taxonomy" id="2741543"/>
    <lineage>
        <taxon>Bacteria</taxon>
        <taxon>Pseudomonadati</taxon>
        <taxon>Acidobacteriota</taxon>
        <taxon>Terriglobia</taxon>
        <taxon>Candidatus Acidiferrales</taxon>
        <taxon>Candidatus Acidiferrum</taxon>
    </lineage>
</organism>
<proteinExistence type="predicted"/>
<accession>A0A7V8SWV7</accession>
<reference evidence="1" key="1">
    <citation type="submission" date="2020-06" db="EMBL/GenBank/DDBJ databases">
        <title>Legume-microbial interactions unlock mineral nutrients during tropical forest succession.</title>
        <authorList>
            <person name="Epihov D.Z."/>
        </authorList>
    </citation>
    <scope>NUCLEOTIDE SEQUENCE [LARGE SCALE GENOMIC DNA]</scope>
    <source>
        <strain evidence="1">Pan2503</strain>
    </source>
</reference>
<dbReference type="Proteomes" id="UP000567293">
    <property type="component" value="Unassembled WGS sequence"/>
</dbReference>
<evidence type="ECO:0000313" key="1">
    <source>
        <dbReference type="EMBL" id="MBA0085665.1"/>
    </source>
</evidence>
<evidence type="ECO:0000313" key="2">
    <source>
        <dbReference type="Proteomes" id="UP000567293"/>
    </source>
</evidence>
<sequence>MRLSRRIPLGERFKLDVIADAFNLFNRTNIAAVNQLCDPLAGAICFAGQPTASYDARQFQFALKLNW</sequence>
<dbReference type="AlphaFoldDB" id="A0A7V8SWV7"/>
<evidence type="ECO:0008006" key="3">
    <source>
        <dbReference type="Google" id="ProtNLM"/>
    </source>
</evidence>
<gene>
    <name evidence="1" type="ORF">HRJ53_11770</name>
</gene>
<keyword evidence="2" id="KW-1185">Reference proteome</keyword>
<dbReference type="EMBL" id="JACDQQ010001146">
    <property type="protein sequence ID" value="MBA0085665.1"/>
    <property type="molecule type" value="Genomic_DNA"/>
</dbReference>